<protein>
    <submittedName>
        <fullName evidence="2">Uncharacterized protein</fullName>
    </submittedName>
</protein>
<name>A0A3P8HP55_9TREM</name>
<evidence type="ECO:0000256" key="1">
    <source>
        <dbReference type="SAM" id="Coils"/>
    </source>
</evidence>
<dbReference type="AlphaFoldDB" id="A0A3P8HP55"/>
<organism evidence="2 3">
    <name type="scientific">Echinostoma caproni</name>
    <dbReference type="NCBI Taxonomy" id="27848"/>
    <lineage>
        <taxon>Eukaryota</taxon>
        <taxon>Metazoa</taxon>
        <taxon>Spiralia</taxon>
        <taxon>Lophotrochozoa</taxon>
        <taxon>Platyhelminthes</taxon>
        <taxon>Trematoda</taxon>
        <taxon>Digenea</taxon>
        <taxon>Plagiorchiida</taxon>
        <taxon>Echinostomata</taxon>
        <taxon>Echinostomatoidea</taxon>
        <taxon>Echinostomatidae</taxon>
        <taxon>Echinostoma</taxon>
    </lineage>
</organism>
<dbReference type="OrthoDB" id="10072099at2759"/>
<evidence type="ECO:0000313" key="3">
    <source>
        <dbReference type="Proteomes" id="UP000272942"/>
    </source>
</evidence>
<keyword evidence="3" id="KW-1185">Reference proteome</keyword>
<reference evidence="2 3" key="1">
    <citation type="submission" date="2018-11" db="EMBL/GenBank/DDBJ databases">
        <authorList>
            <consortium name="Pathogen Informatics"/>
        </authorList>
    </citation>
    <scope>NUCLEOTIDE SEQUENCE [LARGE SCALE GENOMIC DNA]</scope>
    <source>
        <strain evidence="2 3">Egypt</strain>
    </source>
</reference>
<sequence>MQKQQDQFDAEVANAISRAGVATAEARTLSLQATSLRSGLEEQLRCKSEEVAKLQAEVEELTTQIKDAHIKDVDDQFAQLKTMDYMLKQRYTKLKGEIEKLQSEKRIAFKAFGKLVKKLARKLNWDISGAVEMIKTVDMTTMTDENVSKFYQVIP</sequence>
<evidence type="ECO:0000313" key="2">
    <source>
        <dbReference type="EMBL" id="VDP85578.1"/>
    </source>
</evidence>
<gene>
    <name evidence="2" type="ORF">ECPE_LOCUS9558</name>
</gene>
<keyword evidence="1" id="KW-0175">Coiled coil</keyword>
<dbReference type="Proteomes" id="UP000272942">
    <property type="component" value="Unassembled WGS sequence"/>
</dbReference>
<dbReference type="EMBL" id="UZAN01047600">
    <property type="protein sequence ID" value="VDP85578.1"/>
    <property type="molecule type" value="Genomic_DNA"/>
</dbReference>
<proteinExistence type="predicted"/>
<accession>A0A3P8HP55</accession>
<feature type="coiled-coil region" evidence="1">
    <location>
        <begin position="37"/>
        <end position="71"/>
    </location>
</feature>